<evidence type="ECO:0000256" key="7">
    <source>
        <dbReference type="ARBA" id="ARBA00023163"/>
    </source>
</evidence>
<organism evidence="13 14">
    <name type="scientific">Daphnia galeata</name>
    <dbReference type="NCBI Taxonomy" id="27404"/>
    <lineage>
        <taxon>Eukaryota</taxon>
        <taxon>Metazoa</taxon>
        <taxon>Ecdysozoa</taxon>
        <taxon>Arthropoda</taxon>
        <taxon>Crustacea</taxon>
        <taxon>Branchiopoda</taxon>
        <taxon>Diplostraca</taxon>
        <taxon>Cladocera</taxon>
        <taxon>Anomopoda</taxon>
        <taxon>Daphniidae</taxon>
        <taxon>Daphnia</taxon>
    </lineage>
</organism>
<evidence type="ECO:0000256" key="4">
    <source>
        <dbReference type="ARBA" id="ARBA00022833"/>
    </source>
</evidence>
<dbReference type="CDD" id="cd07977">
    <property type="entry name" value="TFIIE_beta_winged_helix"/>
    <property type="match status" value="1"/>
</dbReference>
<dbReference type="InterPro" id="IPR036390">
    <property type="entry name" value="WH_DNA-bd_sf"/>
</dbReference>
<keyword evidence="7" id="KW-0804">Transcription</keyword>
<evidence type="ECO:0000256" key="2">
    <source>
        <dbReference type="ARBA" id="ARBA00022723"/>
    </source>
</evidence>
<keyword evidence="5" id="KW-0805">Transcription regulation</keyword>
<dbReference type="PROSITE" id="PS00518">
    <property type="entry name" value="ZF_RING_1"/>
    <property type="match status" value="1"/>
</dbReference>
<dbReference type="FunFam" id="1.10.10.10:FF:000177">
    <property type="entry name" value="Transcription initiation factor IIE subunit beta"/>
    <property type="match status" value="1"/>
</dbReference>
<dbReference type="Pfam" id="PF18121">
    <property type="entry name" value="TFA2_Winged_2"/>
    <property type="match status" value="1"/>
</dbReference>
<proteinExistence type="predicted"/>
<dbReference type="GO" id="GO:0006367">
    <property type="term" value="P:transcription initiation at RNA polymerase II promoter"/>
    <property type="evidence" value="ECO:0007669"/>
    <property type="project" value="InterPro"/>
</dbReference>
<dbReference type="GO" id="GO:0003677">
    <property type="term" value="F:DNA binding"/>
    <property type="evidence" value="ECO:0007669"/>
    <property type="project" value="UniProtKB-KW"/>
</dbReference>
<dbReference type="Pfam" id="PF02186">
    <property type="entry name" value="TFIIE_beta"/>
    <property type="match status" value="1"/>
</dbReference>
<keyword evidence="8" id="KW-0539">Nucleus</keyword>
<evidence type="ECO:0000256" key="10">
    <source>
        <dbReference type="PROSITE-ProRule" id="PRU00175"/>
    </source>
</evidence>
<evidence type="ECO:0000256" key="3">
    <source>
        <dbReference type="ARBA" id="ARBA00022771"/>
    </source>
</evidence>
<evidence type="ECO:0000256" key="9">
    <source>
        <dbReference type="ARBA" id="ARBA00025581"/>
    </source>
</evidence>
<dbReference type="GO" id="GO:0001097">
    <property type="term" value="F:TFIIH-class transcription factor complex binding"/>
    <property type="evidence" value="ECO:0007669"/>
    <property type="project" value="TreeGrafter"/>
</dbReference>
<evidence type="ECO:0000259" key="12">
    <source>
        <dbReference type="PROSITE" id="PS51351"/>
    </source>
</evidence>
<dbReference type="GO" id="GO:0008270">
    <property type="term" value="F:zinc ion binding"/>
    <property type="evidence" value="ECO:0007669"/>
    <property type="project" value="UniProtKB-KW"/>
</dbReference>
<reference evidence="13" key="1">
    <citation type="submission" date="2021-11" db="EMBL/GenBank/DDBJ databases">
        <authorList>
            <person name="Schell T."/>
        </authorList>
    </citation>
    <scope>NUCLEOTIDE SEQUENCE</scope>
    <source>
        <strain evidence="13">M5</strain>
    </source>
</reference>
<dbReference type="SMART" id="SM00184">
    <property type="entry name" value="RING"/>
    <property type="match status" value="1"/>
</dbReference>
<comment type="subcellular location">
    <subcellularLocation>
        <location evidence="1">Nucleus</location>
    </subcellularLocation>
</comment>
<comment type="caution">
    <text evidence="13">The sequence shown here is derived from an EMBL/GenBank/DDBJ whole genome shotgun (WGS) entry which is preliminary data.</text>
</comment>
<dbReference type="EMBL" id="CAKKLH010000278">
    <property type="protein sequence ID" value="CAH0107768.1"/>
    <property type="molecule type" value="Genomic_DNA"/>
</dbReference>
<dbReference type="InterPro" id="IPR001841">
    <property type="entry name" value="Znf_RING"/>
</dbReference>
<dbReference type="PROSITE" id="PS50089">
    <property type="entry name" value="ZF_RING_2"/>
    <property type="match status" value="1"/>
</dbReference>
<dbReference type="Gene3D" id="3.30.40.10">
    <property type="entry name" value="Zinc/RING finger domain, C3HC4 (zinc finger)"/>
    <property type="match status" value="1"/>
</dbReference>
<dbReference type="Proteomes" id="UP000789390">
    <property type="component" value="Unassembled WGS sequence"/>
</dbReference>
<evidence type="ECO:0000313" key="13">
    <source>
        <dbReference type="EMBL" id="CAH0107768.1"/>
    </source>
</evidence>
<feature type="domain" description="RING-type" evidence="11">
    <location>
        <begin position="20"/>
        <end position="63"/>
    </location>
</feature>
<name>A0A8J2WHU8_9CRUS</name>
<evidence type="ECO:0000256" key="8">
    <source>
        <dbReference type="ARBA" id="ARBA00023242"/>
    </source>
</evidence>
<dbReference type="PANTHER" id="PTHR12716">
    <property type="entry name" value="TRANSCRIPTION INITIATION FACTOR IIE, BETA SUBUNIT"/>
    <property type="match status" value="1"/>
</dbReference>
<sequence>MDLVSDENVSDSSDDDMISCQICLLRFNTKNRKPKYLDCHHYFCLSCIKNFSKPGFVSCPTCRNSTNLTSRKIEQLMTNNIVLRLVAISKDRARERYELDIVEKEIMGQQLWCSECNISATKGCQKKKHAILSYFDIYTSHSLLLKSVINETNAACDRALESYQKIQSAHQGMLSRVRWLESKIVAMMESTKASVSHLESLKSREKLDEVVQEEDMHKTLDQINQLIVKFSDRSDSAKAAELEACELLQTYCNNIDSTFLISLLKTEQGDLPEGFDFNSSNDNVDNLKRTTHCLSKDEEINAKEEVVKSDNYIEPRASCLGVIPEPCPVLPPKNYFEMGSVNSRIMMPPPPIPPPHMLPSPHMLPPPPILPSPYMMPPPNLMEHPPPIYLHHTGLTGPHPTYNGNGVVGFPIWDSTNLVVIKPIWQYRLFRRGVSSSATQNFIVYRMSFRETSIMDPALLREREAFRKKAFATPVIENKKKKEVVNDEVKKRPKLPPKSSSNTVKIDATNYKLMAGSAQYKFGVLAKIVKHLKTIHQGGGDYALTFDEILDETNQLDVSMKIRQWLKTEALGSNPKIETTSDGRYAFKPPYKVRDRKGLLKLLRQTDLKGYGGILLEDIQESLPNHEKVLKQLDKEIVYITRLDKKKILFYNDKTALMPIDEEFQKLWRSVPVDGIDDNKIEEYLGNQGIRSMQDTSEKVLPAKLKRKAAPKKRTFKRPRDNEHLKEILVDYD</sequence>
<dbReference type="Pfam" id="PF13445">
    <property type="entry name" value="zf-RING_UBOX"/>
    <property type="match status" value="1"/>
</dbReference>
<evidence type="ECO:0000256" key="1">
    <source>
        <dbReference type="ARBA" id="ARBA00004123"/>
    </source>
</evidence>
<dbReference type="InterPro" id="IPR017907">
    <property type="entry name" value="Znf_RING_CS"/>
</dbReference>
<keyword evidence="3 10" id="KW-0863">Zinc-finger</keyword>
<dbReference type="InterPro" id="IPR003166">
    <property type="entry name" value="TFIIE_bsu_DNA-bd"/>
</dbReference>
<dbReference type="PANTHER" id="PTHR12716:SF8">
    <property type="entry name" value="TRANSCRIPTION INITIATION FACTOR IIE SUBUNIT BETA"/>
    <property type="match status" value="1"/>
</dbReference>
<feature type="domain" description="TFIIE beta" evidence="12">
    <location>
        <begin position="507"/>
        <end position="594"/>
    </location>
</feature>
<keyword evidence="14" id="KW-1185">Reference proteome</keyword>
<keyword evidence="2" id="KW-0479">Metal-binding</keyword>
<dbReference type="Gene3D" id="1.10.10.10">
    <property type="entry name" value="Winged helix-like DNA-binding domain superfamily/Winged helix DNA-binding domain"/>
    <property type="match status" value="1"/>
</dbReference>
<dbReference type="InterPro" id="IPR016656">
    <property type="entry name" value="TFIIE-bsu"/>
</dbReference>
<dbReference type="InterPro" id="IPR040501">
    <property type="entry name" value="TFA2_Winged_2"/>
</dbReference>
<accession>A0A8J2WHU8</accession>
<evidence type="ECO:0000313" key="14">
    <source>
        <dbReference type="Proteomes" id="UP000789390"/>
    </source>
</evidence>
<keyword evidence="4" id="KW-0862">Zinc</keyword>
<dbReference type="OrthoDB" id="5323195at2759"/>
<protein>
    <recommendedName>
        <fullName evidence="15">Transcription initiation factor IIE subunit beta</fullName>
    </recommendedName>
</protein>
<dbReference type="GO" id="GO:0005673">
    <property type="term" value="C:transcription factor TFIIE complex"/>
    <property type="evidence" value="ECO:0007669"/>
    <property type="project" value="InterPro"/>
</dbReference>
<evidence type="ECO:0000259" key="11">
    <source>
        <dbReference type="PROSITE" id="PS50089"/>
    </source>
</evidence>
<dbReference type="SUPFAM" id="SSF57850">
    <property type="entry name" value="RING/U-box"/>
    <property type="match status" value="1"/>
</dbReference>
<dbReference type="PROSITE" id="PS51351">
    <property type="entry name" value="TFIIE_BETA_C"/>
    <property type="match status" value="1"/>
</dbReference>
<evidence type="ECO:0008006" key="15">
    <source>
        <dbReference type="Google" id="ProtNLM"/>
    </source>
</evidence>
<gene>
    <name evidence="13" type="ORF">DGAL_LOCUS11101</name>
</gene>
<evidence type="ECO:0000256" key="6">
    <source>
        <dbReference type="ARBA" id="ARBA00023125"/>
    </source>
</evidence>
<dbReference type="InterPro" id="IPR013083">
    <property type="entry name" value="Znf_RING/FYVE/PHD"/>
</dbReference>
<keyword evidence="6" id="KW-0238">DNA-binding</keyword>
<dbReference type="InterPro" id="IPR027370">
    <property type="entry name" value="Znf-RING_euk"/>
</dbReference>
<dbReference type="AlphaFoldDB" id="A0A8J2WHU8"/>
<comment type="function">
    <text evidence="9">Recruits TFIIH to the initiation complex and stimulates the RNA polymerase II C-terminal domain kinase and DNA-dependent ATPase activities of TFIIH. Both TFIIH and TFIIE are required for promoter clearance by RNA polymerase.</text>
</comment>
<evidence type="ECO:0000256" key="5">
    <source>
        <dbReference type="ARBA" id="ARBA00023015"/>
    </source>
</evidence>
<dbReference type="SUPFAM" id="SSF46785">
    <property type="entry name" value="Winged helix' DNA-binding domain"/>
    <property type="match status" value="1"/>
</dbReference>
<dbReference type="InterPro" id="IPR036388">
    <property type="entry name" value="WH-like_DNA-bd_sf"/>
</dbReference>